<dbReference type="InterPro" id="IPR038670">
    <property type="entry name" value="HslJ-like_sf"/>
</dbReference>
<feature type="signal peptide" evidence="1">
    <location>
        <begin position="1"/>
        <end position="27"/>
    </location>
</feature>
<evidence type="ECO:0000313" key="4">
    <source>
        <dbReference type="Proteomes" id="UP000016570"/>
    </source>
</evidence>
<keyword evidence="1" id="KW-0732">Signal</keyword>
<dbReference type="EMBL" id="BATJ01000023">
    <property type="protein sequence ID" value="GAD69125.1"/>
    <property type="molecule type" value="Genomic_DNA"/>
</dbReference>
<sequence>MKLSVTTLLAGIPLALLSVGCSMYSGSADLTPQDLQHHNWELIQVDGQAITQGDRQRMPRLEVGEKMTVNGNAGCNNFFGQGELKDNQFRVDKIGMTMKSCSSEAMQIEQAVAETLSTWSTITLTKEHLILRDDNHELTYRLRDWVN</sequence>
<dbReference type="RefSeq" id="WP_021707093.1">
    <property type="nucleotide sequence ID" value="NZ_BATJ01000023.1"/>
</dbReference>
<dbReference type="Gene3D" id="2.40.128.270">
    <property type="match status" value="1"/>
</dbReference>
<feature type="domain" description="DUF306" evidence="2">
    <location>
        <begin position="33"/>
        <end position="141"/>
    </location>
</feature>
<reference evidence="3 4" key="1">
    <citation type="submission" date="2013-09" db="EMBL/GenBank/DDBJ databases">
        <title>Whole genome shotgun sequence of Vibrio proteolyticus NBRC 13287.</title>
        <authorList>
            <person name="Isaki S."/>
            <person name="Hosoyama A."/>
            <person name="Numata M."/>
            <person name="Hashimoto M."/>
            <person name="Hosoyama Y."/>
            <person name="Tsuchikane K."/>
            <person name="Noguchi M."/>
            <person name="Hirakata S."/>
            <person name="Ichikawa N."/>
            <person name="Ohji S."/>
            <person name="Yamazoe A."/>
            <person name="Fujita N."/>
        </authorList>
    </citation>
    <scope>NUCLEOTIDE SEQUENCE [LARGE SCALE GENOMIC DNA]</scope>
    <source>
        <strain evidence="3 4">NBRC 13287</strain>
    </source>
</reference>
<dbReference type="InterPro" id="IPR053147">
    <property type="entry name" value="Hsp_HslJ-like"/>
</dbReference>
<protein>
    <recommendedName>
        <fullName evidence="2">DUF306 domain-containing protein</fullName>
    </recommendedName>
</protein>
<dbReference type="eggNOG" id="COG3187">
    <property type="taxonomic scope" value="Bacteria"/>
</dbReference>
<dbReference type="PROSITE" id="PS51257">
    <property type="entry name" value="PROKAR_LIPOPROTEIN"/>
    <property type="match status" value="1"/>
</dbReference>
<name>U3A5Z4_VIBPR</name>
<evidence type="ECO:0000259" key="2">
    <source>
        <dbReference type="Pfam" id="PF03724"/>
    </source>
</evidence>
<feature type="chain" id="PRO_5004637514" description="DUF306 domain-containing protein" evidence="1">
    <location>
        <begin position="28"/>
        <end position="147"/>
    </location>
</feature>
<proteinExistence type="predicted"/>
<evidence type="ECO:0000313" key="3">
    <source>
        <dbReference type="EMBL" id="GAD69125.1"/>
    </source>
</evidence>
<dbReference type="Pfam" id="PF03724">
    <property type="entry name" value="META"/>
    <property type="match status" value="1"/>
</dbReference>
<dbReference type="InterPro" id="IPR005184">
    <property type="entry name" value="DUF306_Meta_HslJ"/>
</dbReference>
<dbReference type="AlphaFoldDB" id="U3A5Z4"/>
<dbReference type="Proteomes" id="UP000016570">
    <property type="component" value="Unassembled WGS sequence"/>
</dbReference>
<gene>
    <name evidence="3" type="ORF">VPR01S_23_00370</name>
</gene>
<dbReference type="STRING" id="1219065.VPR01S_23_00370"/>
<accession>U3A5Z4</accession>
<evidence type="ECO:0000256" key="1">
    <source>
        <dbReference type="SAM" id="SignalP"/>
    </source>
</evidence>
<comment type="caution">
    <text evidence="3">The sequence shown here is derived from an EMBL/GenBank/DDBJ whole genome shotgun (WGS) entry which is preliminary data.</text>
</comment>
<keyword evidence="4" id="KW-1185">Reference proteome</keyword>
<dbReference type="PANTHER" id="PTHR35535">
    <property type="entry name" value="HEAT SHOCK PROTEIN HSLJ"/>
    <property type="match status" value="1"/>
</dbReference>
<organism evidence="3 4">
    <name type="scientific">Vibrio proteolyticus NBRC 13287</name>
    <dbReference type="NCBI Taxonomy" id="1219065"/>
    <lineage>
        <taxon>Bacteria</taxon>
        <taxon>Pseudomonadati</taxon>
        <taxon>Pseudomonadota</taxon>
        <taxon>Gammaproteobacteria</taxon>
        <taxon>Vibrionales</taxon>
        <taxon>Vibrionaceae</taxon>
        <taxon>Vibrio</taxon>
    </lineage>
</organism>
<dbReference type="PANTHER" id="PTHR35535:SF1">
    <property type="entry name" value="HEAT SHOCK PROTEIN HSLJ"/>
    <property type="match status" value="1"/>
</dbReference>